<gene>
    <name evidence="1" type="ORF">SE18_14385</name>
</gene>
<reference evidence="1 2" key="1">
    <citation type="submission" date="2015-07" db="EMBL/GenBank/DDBJ databases">
        <title>Whole genome sequence of Herpetosiphon geysericola DSM 7119.</title>
        <authorList>
            <person name="Hemp J."/>
            <person name="Ward L.M."/>
            <person name="Pace L.A."/>
            <person name="Fischer W.W."/>
        </authorList>
    </citation>
    <scope>NUCLEOTIDE SEQUENCE [LARGE SCALE GENOMIC DNA]</scope>
    <source>
        <strain evidence="1 2">DSM 7119</strain>
    </source>
</reference>
<dbReference type="Proteomes" id="UP000050277">
    <property type="component" value="Unassembled WGS sequence"/>
</dbReference>
<name>A0A0P6Y0Q4_9CHLR</name>
<sequence>MYLAWFDDHPRKELRFKIAEAIFAYEDRFGERPNVVLVNATQIFDEDVEGVRIVSRSYVRKDNFWVGIEGIVASS</sequence>
<proteinExistence type="predicted"/>
<organism evidence="1 2">
    <name type="scientific">Herpetosiphon geysericola</name>
    <dbReference type="NCBI Taxonomy" id="70996"/>
    <lineage>
        <taxon>Bacteria</taxon>
        <taxon>Bacillati</taxon>
        <taxon>Chloroflexota</taxon>
        <taxon>Chloroflexia</taxon>
        <taxon>Herpetosiphonales</taxon>
        <taxon>Herpetosiphonaceae</taxon>
        <taxon>Herpetosiphon</taxon>
    </lineage>
</organism>
<dbReference type="AlphaFoldDB" id="A0A0P6Y0Q4"/>
<accession>A0A0P6Y0Q4</accession>
<evidence type="ECO:0000313" key="2">
    <source>
        <dbReference type="Proteomes" id="UP000050277"/>
    </source>
</evidence>
<dbReference type="STRING" id="70996.SE18_14385"/>
<dbReference type="EMBL" id="LGKP01000022">
    <property type="protein sequence ID" value="KPL86065.1"/>
    <property type="molecule type" value="Genomic_DNA"/>
</dbReference>
<dbReference type="RefSeq" id="WP_054535154.1">
    <property type="nucleotide sequence ID" value="NZ_LGKP01000022.1"/>
</dbReference>
<comment type="caution">
    <text evidence="1">The sequence shown here is derived from an EMBL/GenBank/DDBJ whole genome shotgun (WGS) entry which is preliminary data.</text>
</comment>
<dbReference type="OrthoDB" id="163516at2"/>
<evidence type="ECO:0000313" key="1">
    <source>
        <dbReference type="EMBL" id="KPL86065.1"/>
    </source>
</evidence>
<protein>
    <submittedName>
        <fullName evidence="1">Uncharacterized protein</fullName>
    </submittedName>
</protein>
<keyword evidence="2" id="KW-1185">Reference proteome</keyword>